<dbReference type="InterPro" id="IPR058625">
    <property type="entry name" value="MdtA-like_BSH"/>
</dbReference>
<dbReference type="PANTHER" id="PTHR30469">
    <property type="entry name" value="MULTIDRUG RESISTANCE PROTEIN MDTA"/>
    <property type="match status" value="1"/>
</dbReference>
<dbReference type="AlphaFoldDB" id="A0A1L3JFM3"/>
<gene>
    <name evidence="2" type="ORF">LPB136_00440</name>
</gene>
<accession>A0A1L3JFM3</accession>
<evidence type="ECO:0000313" key="2">
    <source>
        <dbReference type="EMBL" id="APG63931.1"/>
    </source>
</evidence>
<keyword evidence="3" id="KW-1185">Reference proteome</keyword>
<name>A0A1L3JFM3_9FLAO</name>
<feature type="domain" description="Multidrug resistance protein MdtA-like barrel-sandwich hybrid" evidence="1">
    <location>
        <begin position="66"/>
        <end position="215"/>
    </location>
</feature>
<dbReference type="OrthoDB" id="1114717at2"/>
<evidence type="ECO:0000259" key="1">
    <source>
        <dbReference type="Pfam" id="PF25917"/>
    </source>
</evidence>
<dbReference type="RefSeq" id="WP_072554253.1">
    <property type="nucleotide sequence ID" value="NZ_CP018155.1"/>
</dbReference>
<protein>
    <submittedName>
        <fullName evidence="2">Efflux transporter periplasmic adaptor subunit</fullName>
    </submittedName>
</protein>
<organism evidence="2 3">
    <name type="scientific">Tenacibaculum todarodis</name>
    <dbReference type="NCBI Taxonomy" id="1850252"/>
    <lineage>
        <taxon>Bacteria</taxon>
        <taxon>Pseudomonadati</taxon>
        <taxon>Bacteroidota</taxon>
        <taxon>Flavobacteriia</taxon>
        <taxon>Flavobacteriales</taxon>
        <taxon>Flavobacteriaceae</taxon>
        <taxon>Tenacibaculum</taxon>
    </lineage>
</organism>
<sequence>MRKIILSVLGILLIVGAFLLGNYVIESKQKPKPKFNKVIKTAFVENVTNKEIPIVLTASGNLIAKNKIEIYSEVSGVLKSSAKPFKSGTNFYSGQTLLSINSDEFYASLQSQKSNLFNLVTSIMPDLRLDYPNDFKKWESYLQSFDINKTTPKLPDFSSDKEKYFISGRGINTAYYNVKNLEVKLGKYRIRAPFSGILTEALVTPGTLVRVGQKLGEFIDSSVFEMEVSLNSAYADLLKIGNSVSLSNLEKSKNYTGKVIRVNGKVDQVSQTIKAFIQVAHKDLKEGMFLEADLVAKSETDAIEIPRKLLVDNEAVYTVKNDSILTLTTVNPVYFGAENVIIKGLENNQKMLSQVLPGAFDGMIVKINKE</sequence>
<dbReference type="STRING" id="1850252.LPB136_00440"/>
<dbReference type="GO" id="GO:0015562">
    <property type="term" value="F:efflux transmembrane transporter activity"/>
    <property type="evidence" value="ECO:0007669"/>
    <property type="project" value="TreeGrafter"/>
</dbReference>
<dbReference type="SUPFAM" id="SSF111369">
    <property type="entry name" value="HlyD-like secretion proteins"/>
    <property type="match status" value="1"/>
</dbReference>
<evidence type="ECO:0000313" key="3">
    <source>
        <dbReference type="Proteomes" id="UP000181898"/>
    </source>
</evidence>
<dbReference type="EMBL" id="CP018155">
    <property type="protein sequence ID" value="APG63931.1"/>
    <property type="molecule type" value="Genomic_DNA"/>
</dbReference>
<reference evidence="2 3" key="1">
    <citation type="submission" date="2016-11" db="EMBL/GenBank/DDBJ databases">
        <title>Tenacibaculum sp. LPB0136, isolated from marine environment.</title>
        <authorList>
            <person name="Kim E."/>
            <person name="Yi H."/>
        </authorList>
    </citation>
    <scope>NUCLEOTIDE SEQUENCE [LARGE SCALE GENOMIC DNA]</scope>
    <source>
        <strain evidence="2 3">LPB0136</strain>
    </source>
</reference>
<proteinExistence type="predicted"/>
<dbReference type="Gene3D" id="2.40.50.100">
    <property type="match status" value="1"/>
</dbReference>
<dbReference type="Gene3D" id="1.10.287.470">
    <property type="entry name" value="Helix hairpin bin"/>
    <property type="match status" value="1"/>
</dbReference>
<dbReference type="PANTHER" id="PTHR30469:SF15">
    <property type="entry name" value="HLYD FAMILY OF SECRETION PROTEINS"/>
    <property type="match status" value="1"/>
</dbReference>
<dbReference type="Pfam" id="PF25917">
    <property type="entry name" value="BSH_RND"/>
    <property type="match status" value="1"/>
</dbReference>
<dbReference type="Gene3D" id="2.40.30.170">
    <property type="match status" value="1"/>
</dbReference>
<dbReference type="KEGG" id="ten:LPB136_00440"/>
<dbReference type="GO" id="GO:1990281">
    <property type="term" value="C:efflux pump complex"/>
    <property type="evidence" value="ECO:0007669"/>
    <property type="project" value="TreeGrafter"/>
</dbReference>
<dbReference type="Proteomes" id="UP000181898">
    <property type="component" value="Chromosome"/>
</dbReference>